<evidence type="ECO:0000313" key="1">
    <source>
        <dbReference type="EMBL" id="UZA02692.1"/>
    </source>
</evidence>
<evidence type="ECO:0000313" key="2">
    <source>
        <dbReference type="EMBL" id="UZA52108.1"/>
    </source>
</evidence>
<sequence>MGLIINANITADRNYLQTVERACLPFVFAMKNVCLKKQGNRPFFKEKNAGCEFLSSKFLAMKSNLTT</sequence>
<accession>A0AAQ2QAL5</accession>
<evidence type="ECO:0000313" key="4">
    <source>
        <dbReference type="Proteomes" id="UP001163632"/>
    </source>
</evidence>
<keyword evidence="4" id="KW-1185">Reference proteome</keyword>
<organism evidence="2 3">
    <name type="scientific">Moraxella bovis</name>
    <dbReference type="NCBI Taxonomy" id="476"/>
    <lineage>
        <taxon>Bacteria</taxon>
        <taxon>Pseudomonadati</taxon>
        <taxon>Pseudomonadota</taxon>
        <taxon>Gammaproteobacteria</taxon>
        <taxon>Moraxellales</taxon>
        <taxon>Moraxellaceae</taxon>
        <taxon>Moraxella</taxon>
    </lineage>
</organism>
<name>A0AAQ2QAL5_MORBO</name>
<reference evidence="2 3" key="1">
    <citation type="journal article" date="2022" name="BMC Microbiol.">
        <title>Whole genome sequencing of Moraxella bovis strains from North America reveals two genotypes with different genetic determinants.</title>
        <authorList>
            <person name="Wynn E.L."/>
            <person name="Hille M.M."/>
            <person name="Loy J.D."/>
            <person name="Schuller G."/>
            <person name="Kuhn K.L."/>
            <person name="Dickey A.M."/>
            <person name="Bono J.L."/>
            <person name="Clawson M.L."/>
        </authorList>
    </citation>
    <scope>NUCLEOTIDE SEQUENCE [LARGE SCALE GENOMIC DNA]</scope>
    <source>
        <strain evidence="1">SAM102599</strain>
        <strain evidence="2 3">SAM57978</strain>
    </source>
</reference>
<dbReference type="AlphaFoldDB" id="A0AAQ2QAL5"/>
<gene>
    <name evidence="1" type="ORF">LP092_12170</name>
    <name evidence="2" type="ORF">LP129_02840</name>
</gene>
<proteinExistence type="predicted"/>
<dbReference type="GeneID" id="77187697"/>
<dbReference type="RefSeq" id="WP_143821742.1">
    <property type="nucleotide sequence ID" value="NZ_CP030241.1"/>
</dbReference>
<dbReference type="Proteomes" id="UP001163283">
    <property type="component" value="Chromosome"/>
</dbReference>
<evidence type="ECO:0000313" key="3">
    <source>
        <dbReference type="Proteomes" id="UP001163283"/>
    </source>
</evidence>
<dbReference type="EMBL" id="CP087781">
    <property type="protein sequence ID" value="UZA52108.1"/>
    <property type="molecule type" value="Genomic_DNA"/>
</dbReference>
<dbReference type="EMBL" id="CP087830">
    <property type="protein sequence ID" value="UZA02692.1"/>
    <property type="molecule type" value="Genomic_DNA"/>
</dbReference>
<dbReference type="Proteomes" id="UP001163632">
    <property type="component" value="Chromosome"/>
</dbReference>
<protein>
    <submittedName>
        <fullName evidence="2">Uncharacterized protein</fullName>
    </submittedName>
</protein>